<protein>
    <submittedName>
        <fullName evidence="2">Phenylacetate-CoA oxygenase subunit PaaC</fullName>
        <ecNumber evidence="2">1.14.13.149</ecNumber>
    </submittedName>
</protein>
<feature type="compositionally biased region" description="Basic and acidic residues" evidence="1">
    <location>
        <begin position="19"/>
        <end position="29"/>
    </location>
</feature>
<dbReference type="EMBL" id="CP090958">
    <property type="protein sequence ID" value="WGW11154.1"/>
    <property type="molecule type" value="Genomic_DNA"/>
</dbReference>
<accession>A0ABY8QS61</accession>
<dbReference type="SUPFAM" id="SSF47240">
    <property type="entry name" value="Ferritin-like"/>
    <property type="match status" value="1"/>
</dbReference>
<proteinExistence type="predicted"/>
<evidence type="ECO:0000256" key="1">
    <source>
        <dbReference type="SAM" id="MobiDB-lite"/>
    </source>
</evidence>
<evidence type="ECO:0000313" key="3">
    <source>
        <dbReference type="Proteomes" id="UP001209083"/>
    </source>
</evidence>
<dbReference type="NCBIfam" id="TIGR02158">
    <property type="entry name" value="PA_CoA_Oxy3"/>
    <property type="match status" value="1"/>
</dbReference>
<feature type="region of interest" description="Disordered" evidence="1">
    <location>
        <begin position="1"/>
        <end position="36"/>
    </location>
</feature>
<organism evidence="2 3">
    <name type="scientific">Saxibacter everestensis</name>
    <dbReference type="NCBI Taxonomy" id="2909229"/>
    <lineage>
        <taxon>Bacteria</taxon>
        <taxon>Bacillati</taxon>
        <taxon>Actinomycetota</taxon>
        <taxon>Actinomycetes</taxon>
        <taxon>Micrococcales</taxon>
        <taxon>Brevibacteriaceae</taxon>
        <taxon>Saxibacter</taxon>
    </lineage>
</organism>
<sequence>MNPGSKQPESAGLPAARQITDEELHEHPQADPLAPAAALPGIDVTAIDSPDAETARYALALGDDALILAQRLGELVSRAPELEEDVALANIGLDNLGQARALLQYAGRSDSRSEDELAYFRDEAEFTSSHLVEQPNGDFAEVIARLLLVALYQRELFGQLVNSTDPFLAAVAAKAIKEVRYHLEHAATWTIRLGDGTDESHDRMQAALASRWPYLDELFSNAPFEELIDRGVAVDIAARRGSFDSALAAVLEEAALERPEAPAAMARGRWGQHSQHLGYILAEMQVLGRAHPGATW</sequence>
<dbReference type="InterPro" id="IPR011882">
    <property type="entry name" value="PaaC"/>
</dbReference>
<dbReference type="InterPro" id="IPR012347">
    <property type="entry name" value="Ferritin-like"/>
</dbReference>
<dbReference type="InterPro" id="IPR009078">
    <property type="entry name" value="Ferritin-like_SF"/>
</dbReference>
<keyword evidence="3" id="KW-1185">Reference proteome</keyword>
<dbReference type="Gene3D" id="1.20.1260.10">
    <property type="match status" value="1"/>
</dbReference>
<dbReference type="RefSeq" id="WP_349637937.1">
    <property type="nucleotide sequence ID" value="NZ_CP090958.1"/>
</dbReference>
<reference evidence="2 3" key="1">
    <citation type="submission" date="2023-05" db="EMBL/GenBank/DDBJ databases">
        <title>Lithophilousrod everest ZFBP1038 complete genpme.</title>
        <authorList>
            <person name="Tian M."/>
        </authorList>
    </citation>
    <scope>NUCLEOTIDE SEQUENCE [LARGE SCALE GENOMIC DNA]</scope>
    <source>
        <strain evidence="2 3">ZFBP1038</strain>
    </source>
</reference>
<keyword evidence="2" id="KW-0560">Oxidoreductase</keyword>
<dbReference type="Pfam" id="PF05138">
    <property type="entry name" value="PaaA_PaaC"/>
    <property type="match status" value="1"/>
</dbReference>
<dbReference type="PANTHER" id="PTHR30458">
    <property type="entry name" value="PHENYLACETIC ACID DEGRADATION PROTEIN PAA"/>
    <property type="match status" value="1"/>
</dbReference>
<gene>
    <name evidence="2" type="primary">paaC</name>
    <name evidence="2" type="ORF">LWF01_13765</name>
</gene>
<dbReference type="InterPro" id="IPR007814">
    <property type="entry name" value="PaaA_PaaC"/>
</dbReference>
<dbReference type="InterPro" id="IPR052703">
    <property type="entry name" value="Aromatic_CoA_ox/epox"/>
</dbReference>
<name>A0ABY8QS61_9MICO</name>
<dbReference type="PIRSF" id="PIRSF037834">
    <property type="entry name" value="PA_CoA_Oase3"/>
    <property type="match status" value="1"/>
</dbReference>
<dbReference type="Proteomes" id="UP001209083">
    <property type="component" value="Chromosome"/>
</dbReference>
<evidence type="ECO:0000313" key="2">
    <source>
        <dbReference type="EMBL" id="WGW11154.1"/>
    </source>
</evidence>
<dbReference type="GO" id="GO:0097266">
    <property type="term" value="F:phenylacetyl-CoA 1,2-epoxidase activity"/>
    <property type="evidence" value="ECO:0007669"/>
    <property type="project" value="UniProtKB-EC"/>
</dbReference>
<dbReference type="PANTHER" id="PTHR30458:SF0">
    <property type="entry name" value="1,2-PHENYLACETYL-COA EPOXIDASE, SUBUNIT C"/>
    <property type="match status" value="1"/>
</dbReference>
<dbReference type="EC" id="1.14.13.149" evidence="2"/>